<dbReference type="EMBL" id="CM029037">
    <property type="protein sequence ID" value="KAG2662365.1"/>
    <property type="molecule type" value="Genomic_DNA"/>
</dbReference>
<dbReference type="EMBL" id="CM029037">
    <property type="protein sequence ID" value="KAG2662364.1"/>
    <property type="molecule type" value="Genomic_DNA"/>
</dbReference>
<protein>
    <recommendedName>
        <fullName evidence="5">Hydroxyproline-rich glycoprotein family protein</fullName>
    </recommendedName>
</protein>
<keyword evidence="1" id="KW-0175">Coiled coil</keyword>
<feature type="compositionally biased region" description="Basic residues" evidence="2">
    <location>
        <begin position="430"/>
        <end position="440"/>
    </location>
</feature>
<evidence type="ECO:0000256" key="1">
    <source>
        <dbReference type="ARBA" id="ARBA00023054"/>
    </source>
</evidence>
<accession>A0A8T0XTJ4</accession>
<evidence type="ECO:0008006" key="5">
    <source>
        <dbReference type="Google" id="ProtNLM"/>
    </source>
</evidence>
<evidence type="ECO:0000256" key="2">
    <source>
        <dbReference type="SAM" id="MobiDB-lite"/>
    </source>
</evidence>
<dbReference type="PANTHER" id="PTHR31342">
    <property type="entry name" value="PROTEIN CHUP1, CHLOROPLASTIC"/>
    <property type="match status" value="1"/>
</dbReference>
<comment type="caution">
    <text evidence="3">The sequence shown here is derived from an EMBL/GenBank/DDBJ whole genome shotgun (WGS) entry which is preliminary data.</text>
</comment>
<feature type="region of interest" description="Disordered" evidence="2">
    <location>
        <begin position="245"/>
        <end position="306"/>
    </location>
</feature>
<name>A0A8T0XTJ4_PANVG</name>
<dbReference type="InterPro" id="IPR040265">
    <property type="entry name" value="CHUP1/IPGA1-like"/>
</dbReference>
<keyword evidence="4" id="KW-1185">Reference proteome</keyword>
<feature type="compositionally biased region" description="Basic and acidic residues" evidence="2">
    <location>
        <begin position="248"/>
        <end position="260"/>
    </location>
</feature>
<dbReference type="AlphaFoldDB" id="A0A8T0XTJ4"/>
<feature type="compositionally biased region" description="Pro residues" evidence="2">
    <location>
        <begin position="294"/>
        <end position="306"/>
    </location>
</feature>
<organism evidence="3 4">
    <name type="scientific">Panicum virgatum</name>
    <name type="common">Blackwell switchgrass</name>
    <dbReference type="NCBI Taxonomy" id="38727"/>
    <lineage>
        <taxon>Eukaryota</taxon>
        <taxon>Viridiplantae</taxon>
        <taxon>Streptophyta</taxon>
        <taxon>Embryophyta</taxon>
        <taxon>Tracheophyta</taxon>
        <taxon>Spermatophyta</taxon>
        <taxon>Magnoliopsida</taxon>
        <taxon>Liliopsida</taxon>
        <taxon>Poales</taxon>
        <taxon>Poaceae</taxon>
        <taxon>PACMAD clade</taxon>
        <taxon>Panicoideae</taxon>
        <taxon>Panicodae</taxon>
        <taxon>Paniceae</taxon>
        <taxon>Panicinae</taxon>
        <taxon>Panicum</taxon>
        <taxon>Panicum sect. Hiantes</taxon>
    </lineage>
</organism>
<feature type="compositionally biased region" description="Pro residues" evidence="2">
    <location>
        <begin position="374"/>
        <end position="386"/>
    </location>
</feature>
<dbReference type="Proteomes" id="UP000823388">
    <property type="component" value="Chromosome 1K"/>
</dbReference>
<dbReference type="OrthoDB" id="2020598at2759"/>
<proteinExistence type="predicted"/>
<gene>
    <name evidence="3" type="ORF">PVAP13_1KG525200</name>
</gene>
<dbReference type="PANTHER" id="PTHR31342:SF16">
    <property type="entry name" value="TALIN_MIDDLE DOMAIN-CONTAINING PROTEIN"/>
    <property type="match status" value="1"/>
</dbReference>
<feature type="compositionally biased region" description="Low complexity" evidence="2">
    <location>
        <begin position="284"/>
        <end position="293"/>
    </location>
</feature>
<feature type="compositionally biased region" description="Low complexity" evidence="2">
    <location>
        <begin position="394"/>
        <end position="415"/>
    </location>
</feature>
<feature type="region of interest" description="Disordered" evidence="2">
    <location>
        <begin position="352"/>
        <end position="485"/>
    </location>
</feature>
<reference evidence="3" key="1">
    <citation type="submission" date="2020-05" db="EMBL/GenBank/DDBJ databases">
        <title>WGS assembly of Panicum virgatum.</title>
        <authorList>
            <person name="Lovell J.T."/>
            <person name="Jenkins J."/>
            <person name="Shu S."/>
            <person name="Juenger T.E."/>
            <person name="Schmutz J."/>
        </authorList>
    </citation>
    <scope>NUCLEOTIDE SEQUENCE</scope>
    <source>
        <strain evidence="3">AP13</strain>
    </source>
</reference>
<sequence>MAPSILHRALSFSNVPVHRRDVSPLKEASAASNRHEGLALLTTIAEDTGSCNPSPLLPNHLALEKRLISKILVLREALDLPCRSSCDALDQLLLDTLEALKITYPKCLSGLSGNSTTSEQQGLVHLRKVLMSVQDCQAEHSELSNLGFEKQAIIETEGLDRIGEHVAMLLDRVIPVAKEIFSFMESSTSAKGSAAAAVRPEKRSLPPVLCRTRSLIHRRSVGHHPSDSDSAEVATPCQDGAMRHRKQLKIEKPVPRREADEGGCSGEGGQTSRRDPPSTPTGDSVLLQSTPSSLSPPPLSAPPPSPVPLLGMPMLLQSWEAMQDDNVSSPAVAVPAPTAQQDTVDVDGSALSASMEAGQPSSPSSMDGNAAVPSAPPTPMPTPPIPAHGDKPAEVVASASSSPPQGGPPAINASRAPPPPPPGSISAALRAKKTAGKLKRSTQMGTLYRHLRDRVEGPCTHGGGKRQAGNKPRTPGGSKGEAGQGMADALAEMTKRSAYFRQIEEDAENHAAAILDLKDAISSFESRDMAELVRFHQHVEQQLVCLTDETQVLARFEGFPSKKLESLRMASALYSKLDGTVSKLKGWKLAAPLSNQLDRVEGYFNKIKDDVDMIERNKDEEAKRFLSHNIHFDFAALVRIKECMVDLSSNCMEQALKESKHARETSAQSPGASPPSRMLWRVFQLAFRVYNFAGGQDERADRLTATLAHEIEAHPL</sequence>
<evidence type="ECO:0000313" key="4">
    <source>
        <dbReference type="Proteomes" id="UP000823388"/>
    </source>
</evidence>
<evidence type="ECO:0000313" key="3">
    <source>
        <dbReference type="EMBL" id="KAG2662365.1"/>
    </source>
</evidence>